<evidence type="ECO:0000313" key="3">
    <source>
        <dbReference type="EMBL" id="TDH62936.1"/>
    </source>
</evidence>
<dbReference type="Gene3D" id="3.30.420.10">
    <property type="entry name" value="Ribonuclease H-like superfamily/Ribonuclease H"/>
    <property type="match status" value="1"/>
</dbReference>
<evidence type="ECO:0000313" key="4">
    <source>
        <dbReference type="Proteomes" id="UP000295096"/>
    </source>
</evidence>
<dbReference type="InterPro" id="IPR009057">
    <property type="entry name" value="Homeodomain-like_sf"/>
</dbReference>
<accession>A0A4R5QIJ3</accession>
<dbReference type="InterPro" id="IPR047655">
    <property type="entry name" value="Transpos_IS630-like"/>
</dbReference>
<dbReference type="OrthoDB" id="2375382at2"/>
<keyword evidence="4" id="KW-1185">Reference proteome</keyword>
<dbReference type="InterPro" id="IPR038717">
    <property type="entry name" value="Tc1-like_DDE_dom"/>
</dbReference>
<organism evidence="3 4">
    <name type="scientific">Dankookia rubra</name>
    <dbReference type="NCBI Taxonomy" id="1442381"/>
    <lineage>
        <taxon>Bacteria</taxon>
        <taxon>Pseudomonadati</taxon>
        <taxon>Pseudomonadota</taxon>
        <taxon>Alphaproteobacteria</taxon>
        <taxon>Acetobacterales</taxon>
        <taxon>Roseomonadaceae</taxon>
        <taxon>Dankookia</taxon>
    </lineage>
</organism>
<gene>
    <name evidence="3" type="ORF">E2C06_09655</name>
</gene>
<reference evidence="3 4" key="1">
    <citation type="journal article" date="2016" name="J. Microbiol.">
        <title>Dankookia rubra gen. nov., sp. nov., an alphaproteobacterium isolated from sediment of a shallow stream.</title>
        <authorList>
            <person name="Kim W.H."/>
            <person name="Kim D.H."/>
            <person name="Kang K."/>
            <person name="Ahn T.Y."/>
        </authorList>
    </citation>
    <scope>NUCLEOTIDE SEQUENCE [LARGE SCALE GENOMIC DNA]</scope>
    <source>
        <strain evidence="3 4">JCM30602</strain>
    </source>
</reference>
<dbReference type="AlphaFoldDB" id="A0A4R5QIJ3"/>
<protein>
    <submittedName>
        <fullName evidence="3">IS630 family transposase</fullName>
    </submittedName>
</protein>
<dbReference type="Pfam" id="PF13551">
    <property type="entry name" value="HTH_29"/>
    <property type="match status" value="1"/>
</dbReference>
<evidence type="ECO:0000259" key="1">
    <source>
        <dbReference type="Pfam" id="PF13358"/>
    </source>
</evidence>
<dbReference type="GO" id="GO:0003676">
    <property type="term" value="F:nucleic acid binding"/>
    <property type="evidence" value="ECO:0007669"/>
    <property type="project" value="InterPro"/>
</dbReference>
<dbReference type="NCBIfam" id="NF033545">
    <property type="entry name" value="transpos_IS630"/>
    <property type="match status" value="1"/>
</dbReference>
<dbReference type="Pfam" id="PF13358">
    <property type="entry name" value="DDE_3"/>
    <property type="match status" value="1"/>
</dbReference>
<comment type="caution">
    <text evidence="3">The sequence shown here is derived from an EMBL/GenBank/DDBJ whole genome shotgun (WGS) entry which is preliminary data.</text>
</comment>
<dbReference type="EMBL" id="SMSJ01000008">
    <property type="protein sequence ID" value="TDH62936.1"/>
    <property type="molecule type" value="Genomic_DNA"/>
</dbReference>
<feature type="domain" description="Tc1-like transposase DDE" evidence="1">
    <location>
        <begin position="183"/>
        <end position="321"/>
    </location>
</feature>
<name>A0A4R5QIJ3_9PROT</name>
<feature type="domain" description="Winged helix-turn helix" evidence="2">
    <location>
        <begin position="109"/>
        <end position="165"/>
    </location>
</feature>
<proteinExistence type="predicted"/>
<dbReference type="SUPFAM" id="SSF46689">
    <property type="entry name" value="Homeodomain-like"/>
    <property type="match status" value="1"/>
</dbReference>
<dbReference type="RefSeq" id="WP_133288385.1">
    <property type="nucleotide sequence ID" value="NZ_SMSJ01000008.1"/>
</dbReference>
<dbReference type="Pfam" id="PF13592">
    <property type="entry name" value="HTH_33"/>
    <property type="match status" value="1"/>
</dbReference>
<sequence>MGSPLIVRSDLEAAELRRLARRERDGRVAARLIALANVLDGMTREAAARAAGMDRQTLRDWVIRFNAESVDGLRDQPRSGRPARMPEGQQATLKAIVLHGPDPERDGVSTWRIVDLCRIVEERFGVTYREGGIRSLIKSLGLSWQKTRPRHPKADKAAQERFKKGLARALSEVARRHPDAEVQLWCQDEARVGQKGRGVRAWFERGIRPEGVLDHRYASAWPYAAIRPGTDDAFALVMPEVSAAAMQAFLNGFAATLPEQVDAALLVDGAGWHIAADLAVPVNISLIFLPPYSPNLNPVERVWLYLRERFLSLRLFAGLDAIIEGCCDAWNRLIAEPGRIASLTNYPYLQKVRTL</sequence>
<evidence type="ECO:0000259" key="2">
    <source>
        <dbReference type="Pfam" id="PF13592"/>
    </source>
</evidence>
<dbReference type="Proteomes" id="UP000295096">
    <property type="component" value="Unassembled WGS sequence"/>
</dbReference>
<dbReference type="InterPro" id="IPR036397">
    <property type="entry name" value="RNaseH_sf"/>
</dbReference>
<dbReference type="InterPro" id="IPR025959">
    <property type="entry name" value="Winged_HTH_dom"/>
</dbReference>